<dbReference type="WBParaSite" id="NBR_0000570401-mRNA-1">
    <property type="protein sequence ID" value="NBR_0000570401-mRNA-1"/>
    <property type="gene ID" value="NBR_0000570401"/>
</dbReference>
<dbReference type="EMBL" id="UYSL01019754">
    <property type="protein sequence ID" value="VDL69294.1"/>
    <property type="molecule type" value="Genomic_DNA"/>
</dbReference>
<dbReference type="AlphaFoldDB" id="A0A158QWR7"/>
<gene>
    <name evidence="1" type="ORF">NBR_LOCUS5705</name>
</gene>
<evidence type="ECO:0000313" key="3">
    <source>
        <dbReference type="WBParaSite" id="NBR_0000570401-mRNA-1"/>
    </source>
</evidence>
<proteinExistence type="predicted"/>
<protein>
    <submittedName>
        <fullName evidence="3">Secreted protein</fullName>
    </submittedName>
</protein>
<organism evidence="3">
    <name type="scientific">Nippostrongylus brasiliensis</name>
    <name type="common">Rat hookworm</name>
    <dbReference type="NCBI Taxonomy" id="27835"/>
    <lineage>
        <taxon>Eukaryota</taxon>
        <taxon>Metazoa</taxon>
        <taxon>Ecdysozoa</taxon>
        <taxon>Nematoda</taxon>
        <taxon>Chromadorea</taxon>
        <taxon>Rhabditida</taxon>
        <taxon>Rhabditina</taxon>
        <taxon>Rhabditomorpha</taxon>
        <taxon>Strongyloidea</taxon>
        <taxon>Heligmosomidae</taxon>
        <taxon>Nippostrongylus</taxon>
    </lineage>
</organism>
<evidence type="ECO:0000313" key="2">
    <source>
        <dbReference type="Proteomes" id="UP000271162"/>
    </source>
</evidence>
<evidence type="ECO:0000313" key="1">
    <source>
        <dbReference type="EMBL" id="VDL69294.1"/>
    </source>
</evidence>
<name>A0A158QWR7_NIPBR</name>
<dbReference type="Proteomes" id="UP000271162">
    <property type="component" value="Unassembled WGS sequence"/>
</dbReference>
<sequence length="135" mass="15663">MLSGIMMITDFTNVSMTRLVNRSQFVPPRKVRSRERKLRDGGPSSMCSSRFGQRQFGAVNVAAIKGSVCRTCFYIAKDKEDVFRGARKRMHRRQWQQFHHPCSSNVFCRFLLSHVVYSIVEINSCFLHAYFLTFG</sequence>
<keyword evidence="2" id="KW-1185">Reference proteome</keyword>
<reference evidence="3" key="1">
    <citation type="submission" date="2016-04" db="UniProtKB">
        <authorList>
            <consortium name="WormBaseParasite"/>
        </authorList>
    </citation>
    <scope>IDENTIFICATION</scope>
</reference>
<reference evidence="1 2" key="2">
    <citation type="submission" date="2018-11" db="EMBL/GenBank/DDBJ databases">
        <authorList>
            <consortium name="Pathogen Informatics"/>
        </authorList>
    </citation>
    <scope>NUCLEOTIDE SEQUENCE [LARGE SCALE GENOMIC DNA]</scope>
</reference>
<accession>A0A158QWR7</accession>